<feature type="region of interest" description="Disordered" evidence="1">
    <location>
        <begin position="153"/>
        <end position="176"/>
    </location>
</feature>
<proteinExistence type="predicted"/>
<dbReference type="OrthoDB" id="1264116at2"/>
<evidence type="ECO:0000313" key="2">
    <source>
        <dbReference type="EMBL" id="KFC22656.1"/>
    </source>
</evidence>
<dbReference type="STRING" id="421072.SAMN04488097_3170"/>
<name>A0A085BJL1_9FLAO</name>
<evidence type="ECO:0000313" key="3">
    <source>
        <dbReference type="Proteomes" id="UP000028623"/>
    </source>
</evidence>
<dbReference type="RefSeq" id="WP_034974622.1">
    <property type="nucleotide sequence ID" value="NZ_FOFI01000004.1"/>
</dbReference>
<dbReference type="eggNOG" id="ENOG5033VVA">
    <property type="taxonomic scope" value="Bacteria"/>
</dbReference>
<gene>
    <name evidence="2" type="ORF">IO89_06270</name>
</gene>
<protein>
    <submittedName>
        <fullName evidence="2">Uncharacterized protein</fullName>
    </submittedName>
</protein>
<dbReference type="EMBL" id="JPLY01000002">
    <property type="protein sequence ID" value="KFC22656.1"/>
    <property type="molecule type" value="Genomic_DNA"/>
</dbReference>
<reference evidence="2 3" key="1">
    <citation type="submission" date="2014-07" db="EMBL/GenBank/DDBJ databases">
        <title>Epilithonimonas lactis LMG 22401 Genome.</title>
        <authorList>
            <person name="Pipes S.E."/>
            <person name="Stropko S.J."/>
        </authorList>
    </citation>
    <scope>NUCLEOTIDE SEQUENCE [LARGE SCALE GENOMIC DNA]</scope>
    <source>
        <strain evidence="2 3">LMG 24401</strain>
    </source>
</reference>
<dbReference type="Proteomes" id="UP000028623">
    <property type="component" value="Unassembled WGS sequence"/>
</dbReference>
<accession>A0A085BJL1</accession>
<sequence>MKNVLILSLLVLNGLAFGQQKKTKKAPPIVKQNLPEPPKAKDYETLISEDSKKCFVYKAEEKKDSLVYVTENLLEYGWAGSNARLVITTYNYDASKKNPKDKSGDIYAPSQRLRYIDGHYKIEKNTLNFTPDKAENYQNRTFKLVYKPKTQNVESLKDENNHPFKKGDCSQPTISL</sequence>
<feature type="compositionally biased region" description="Basic and acidic residues" evidence="1">
    <location>
        <begin position="155"/>
        <end position="168"/>
    </location>
</feature>
<evidence type="ECO:0000256" key="1">
    <source>
        <dbReference type="SAM" id="MobiDB-lite"/>
    </source>
</evidence>
<keyword evidence="3" id="KW-1185">Reference proteome</keyword>
<comment type="caution">
    <text evidence="2">The sequence shown here is derived from an EMBL/GenBank/DDBJ whole genome shotgun (WGS) entry which is preliminary data.</text>
</comment>
<dbReference type="AlphaFoldDB" id="A0A085BJL1"/>
<organism evidence="2 3">
    <name type="scientific">Epilithonimonas lactis</name>
    <dbReference type="NCBI Taxonomy" id="421072"/>
    <lineage>
        <taxon>Bacteria</taxon>
        <taxon>Pseudomonadati</taxon>
        <taxon>Bacteroidota</taxon>
        <taxon>Flavobacteriia</taxon>
        <taxon>Flavobacteriales</taxon>
        <taxon>Weeksellaceae</taxon>
        <taxon>Chryseobacterium group</taxon>
        <taxon>Epilithonimonas</taxon>
    </lineage>
</organism>